<comment type="caution">
    <text evidence="2">The sequence shown here is derived from an EMBL/GenBank/DDBJ whole genome shotgun (WGS) entry which is preliminary data.</text>
</comment>
<keyword evidence="3" id="KW-1185">Reference proteome</keyword>
<organism evidence="2 3">
    <name type="scientific">Trichonephila inaurata madagascariensis</name>
    <dbReference type="NCBI Taxonomy" id="2747483"/>
    <lineage>
        <taxon>Eukaryota</taxon>
        <taxon>Metazoa</taxon>
        <taxon>Ecdysozoa</taxon>
        <taxon>Arthropoda</taxon>
        <taxon>Chelicerata</taxon>
        <taxon>Arachnida</taxon>
        <taxon>Araneae</taxon>
        <taxon>Araneomorphae</taxon>
        <taxon>Entelegynae</taxon>
        <taxon>Araneoidea</taxon>
        <taxon>Nephilidae</taxon>
        <taxon>Trichonephila</taxon>
        <taxon>Trichonephila inaurata</taxon>
    </lineage>
</organism>
<evidence type="ECO:0000256" key="1">
    <source>
        <dbReference type="SAM" id="MobiDB-lite"/>
    </source>
</evidence>
<dbReference type="EMBL" id="BMAV01018440">
    <property type="protein sequence ID" value="GFY70826.1"/>
    <property type="molecule type" value="Genomic_DNA"/>
</dbReference>
<sequence>MNMRRVCQEICTYPKSTDNLTHGMLVKNRTCYAIHHNMQHHLPLLRGCSPSWYRPTNLTPHKRKNGAKIAGTQPKTSPLKNWERPRTSLAYRPSLVPPYLVN</sequence>
<evidence type="ECO:0000313" key="2">
    <source>
        <dbReference type="EMBL" id="GFY70826.1"/>
    </source>
</evidence>
<name>A0A8X6YDD6_9ARAC</name>
<accession>A0A8X6YDD6</accession>
<evidence type="ECO:0000313" key="3">
    <source>
        <dbReference type="Proteomes" id="UP000886998"/>
    </source>
</evidence>
<feature type="region of interest" description="Disordered" evidence="1">
    <location>
        <begin position="59"/>
        <end position="84"/>
    </location>
</feature>
<proteinExistence type="predicted"/>
<reference evidence="2" key="1">
    <citation type="submission" date="2020-08" db="EMBL/GenBank/DDBJ databases">
        <title>Multicomponent nature underlies the extraordinary mechanical properties of spider dragline silk.</title>
        <authorList>
            <person name="Kono N."/>
            <person name="Nakamura H."/>
            <person name="Mori M."/>
            <person name="Yoshida Y."/>
            <person name="Ohtoshi R."/>
            <person name="Malay A.D."/>
            <person name="Moran D.A.P."/>
            <person name="Tomita M."/>
            <person name="Numata K."/>
            <person name="Arakawa K."/>
        </authorList>
    </citation>
    <scope>NUCLEOTIDE SEQUENCE</scope>
</reference>
<dbReference type="Proteomes" id="UP000886998">
    <property type="component" value="Unassembled WGS sequence"/>
</dbReference>
<protein>
    <submittedName>
        <fullName evidence="2">Uncharacterized protein</fullName>
    </submittedName>
</protein>
<dbReference type="AlphaFoldDB" id="A0A8X6YDD6"/>
<gene>
    <name evidence="2" type="ORF">TNIN_451991</name>
</gene>